<dbReference type="EMBL" id="SSNY01000003">
    <property type="protein sequence ID" value="THF58195.1"/>
    <property type="molecule type" value="Genomic_DNA"/>
</dbReference>
<keyword evidence="2" id="KW-1185">Reference proteome</keyword>
<accession>A0ABY2Q9L5</accession>
<gene>
    <name evidence="1" type="ORF">E6C48_06145</name>
</gene>
<organism evidence="1 2">
    <name type="scientific">Ollibium composti</name>
    <dbReference type="NCBI Taxonomy" id="2675109"/>
    <lineage>
        <taxon>Bacteria</taxon>
        <taxon>Pseudomonadati</taxon>
        <taxon>Pseudomonadota</taxon>
        <taxon>Alphaproteobacteria</taxon>
        <taxon>Hyphomicrobiales</taxon>
        <taxon>Phyllobacteriaceae</taxon>
        <taxon>Ollibium</taxon>
    </lineage>
</organism>
<comment type="caution">
    <text evidence="1">The sequence shown here is derived from an EMBL/GenBank/DDBJ whole genome shotgun (WGS) entry which is preliminary data.</text>
</comment>
<sequence>MNRNARRAAQAQTRTRTVDRVTAVHEAGHAVGRLLTAKDMGFSFDEAVHSIEVGTGPDWLSSDARIVLHSQAICYGPAVSRELQAAYQQAYPGREPISADELNARMLGIGTAEQRAVSGRAKMVVTSMGAAAEARLSGAPWEVVFSSDACRADRMDFNREARLVGLGDGEMAEARAAVGSMVIGLVAIPDVWTAIGAIASAIKGRLSGKQVASLAAPYIGKLPPDYLDRLSPSRATELLYRRSL</sequence>
<evidence type="ECO:0000313" key="2">
    <source>
        <dbReference type="Proteomes" id="UP000306441"/>
    </source>
</evidence>
<dbReference type="RefSeq" id="WP_136355151.1">
    <property type="nucleotide sequence ID" value="NZ_SSNY01000003.1"/>
</dbReference>
<evidence type="ECO:0000313" key="1">
    <source>
        <dbReference type="EMBL" id="THF58195.1"/>
    </source>
</evidence>
<proteinExistence type="predicted"/>
<name>A0ABY2Q9L5_9HYPH</name>
<dbReference type="Proteomes" id="UP000306441">
    <property type="component" value="Unassembled WGS sequence"/>
</dbReference>
<evidence type="ECO:0008006" key="3">
    <source>
        <dbReference type="Google" id="ProtNLM"/>
    </source>
</evidence>
<reference evidence="1 2" key="1">
    <citation type="submission" date="2019-04" db="EMBL/GenBank/DDBJ databases">
        <title>Mesorhizobium composti sp. nov., isolated from compost.</title>
        <authorList>
            <person name="Lin S.-Y."/>
            <person name="Hameed A."/>
            <person name="Hsieh Y.-T."/>
            <person name="Young C.-C."/>
        </authorList>
    </citation>
    <scope>NUCLEOTIDE SEQUENCE [LARGE SCALE GENOMIC DNA]</scope>
    <source>
        <strain evidence="1 2">CC-YTH430</strain>
    </source>
</reference>
<protein>
    <recommendedName>
        <fullName evidence="3">Peptidase M41 domain-containing protein</fullName>
    </recommendedName>
</protein>